<feature type="compositionally biased region" description="Low complexity" evidence="1">
    <location>
        <begin position="122"/>
        <end position="132"/>
    </location>
</feature>
<keyword evidence="3" id="KW-0176">Collagen</keyword>
<organism evidence="3 4">
    <name type="scientific">Streptomyces indicus</name>
    <dbReference type="NCBI Taxonomy" id="417292"/>
    <lineage>
        <taxon>Bacteria</taxon>
        <taxon>Bacillati</taxon>
        <taxon>Actinomycetota</taxon>
        <taxon>Actinomycetes</taxon>
        <taxon>Kitasatosporales</taxon>
        <taxon>Streptomycetaceae</taxon>
        <taxon>Streptomyces</taxon>
    </lineage>
</organism>
<dbReference type="PANTHER" id="PTHR24637">
    <property type="entry name" value="COLLAGEN"/>
    <property type="match status" value="1"/>
</dbReference>
<dbReference type="InterPro" id="IPR008160">
    <property type="entry name" value="Collagen"/>
</dbReference>
<dbReference type="OrthoDB" id="4338631at2"/>
<evidence type="ECO:0000313" key="3">
    <source>
        <dbReference type="EMBL" id="SDL27465.1"/>
    </source>
</evidence>
<dbReference type="Proteomes" id="UP000199155">
    <property type="component" value="Unassembled WGS sequence"/>
</dbReference>
<gene>
    <name evidence="3" type="ORF">SAMN05421806_12510</name>
</gene>
<dbReference type="Pfam" id="PF01391">
    <property type="entry name" value="Collagen"/>
    <property type="match status" value="2"/>
</dbReference>
<reference evidence="3 4" key="1">
    <citation type="submission" date="2016-10" db="EMBL/GenBank/DDBJ databases">
        <authorList>
            <person name="de Groot N.N."/>
        </authorList>
    </citation>
    <scope>NUCLEOTIDE SEQUENCE [LARGE SCALE GENOMIC DNA]</scope>
    <source>
        <strain evidence="3 4">CGMCC 4.5727</strain>
    </source>
</reference>
<evidence type="ECO:0000256" key="1">
    <source>
        <dbReference type="SAM" id="MobiDB-lite"/>
    </source>
</evidence>
<feature type="compositionally biased region" description="Pro residues" evidence="1">
    <location>
        <begin position="90"/>
        <end position="102"/>
    </location>
</feature>
<keyword evidence="4" id="KW-1185">Reference proteome</keyword>
<sequence length="210" mass="21159">MTGVRKKRRTWRLPRAEWLVALTGVVVVLFLGWLALQVVSLSGDLRTANEARDLLAQQVEGLGEKPIAGPPGSRGEPGESITGPRGPEGDPGPPGPTGPSGPPGEDGQDGDDGAAGVGSPGPSGDPGTDGQAGPPGPQGEPGPAGPQGEPGPPGEDGRDGQTCPDGYSLQPPPDDPDALVCRRDGAPAPQKGRGLLGLGMLTATPMYRRL</sequence>
<feature type="transmembrane region" description="Helical" evidence="2">
    <location>
        <begin position="16"/>
        <end position="36"/>
    </location>
</feature>
<proteinExistence type="predicted"/>
<dbReference type="PANTHER" id="PTHR24637:SF421">
    <property type="entry name" value="CUTICLE COLLAGEN DPY-2"/>
    <property type="match status" value="1"/>
</dbReference>
<feature type="compositionally biased region" description="Low complexity" evidence="1">
    <location>
        <begin position="70"/>
        <end position="85"/>
    </location>
</feature>
<dbReference type="STRING" id="417292.SAMN05421806_12510"/>
<protein>
    <submittedName>
        <fullName evidence="3">Collagen triple helix repeat-containing protein</fullName>
    </submittedName>
</protein>
<accession>A0A1G9IQX6</accession>
<dbReference type="AlphaFoldDB" id="A0A1G9IQX6"/>
<keyword evidence="2" id="KW-1133">Transmembrane helix</keyword>
<name>A0A1G9IQX6_9ACTN</name>
<keyword evidence="2" id="KW-0472">Membrane</keyword>
<evidence type="ECO:0000313" key="4">
    <source>
        <dbReference type="Proteomes" id="UP000199155"/>
    </source>
</evidence>
<feature type="compositionally biased region" description="Pro residues" evidence="1">
    <location>
        <begin position="134"/>
        <end position="153"/>
    </location>
</feature>
<evidence type="ECO:0000256" key="2">
    <source>
        <dbReference type="SAM" id="Phobius"/>
    </source>
</evidence>
<dbReference type="EMBL" id="FNFF01000025">
    <property type="protein sequence ID" value="SDL27465.1"/>
    <property type="molecule type" value="Genomic_DNA"/>
</dbReference>
<keyword evidence="2" id="KW-0812">Transmembrane</keyword>
<feature type="region of interest" description="Disordered" evidence="1">
    <location>
        <begin position="61"/>
        <end position="194"/>
    </location>
</feature>